<evidence type="ECO:0000313" key="2">
    <source>
        <dbReference type="EMBL" id="ADN51130.1"/>
    </source>
</evidence>
<organism evidence="2 3">
    <name type="scientific">Vulcanisaeta distributa (strain DSM 14429 / JCM 11212 / NBRC 100878 / IC-017)</name>
    <dbReference type="NCBI Taxonomy" id="572478"/>
    <lineage>
        <taxon>Archaea</taxon>
        <taxon>Thermoproteota</taxon>
        <taxon>Thermoprotei</taxon>
        <taxon>Thermoproteales</taxon>
        <taxon>Thermoproteaceae</taxon>
        <taxon>Vulcanisaeta</taxon>
    </lineage>
</organism>
<reference evidence="2 3" key="1">
    <citation type="journal article" date="2010" name="Stand. Genomic Sci.">
        <title>Complete genome sequence of Vulcanisaeta distributa type strain (IC-017).</title>
        <authorList>
            <person name="Mavromatis K."/>
            <person name="Sikorski J."/>
            <person name="Pabst E."/>
            <person name="Teshima H."/>
            <person name="Lapidus A."/>
            <person name="Lucas S."/>
            <person name="Nolan M."/>
            <person name="Glavina Del Rio T."/>
            <person name="Cheng J.F."/>
            <person name="Bruce D."/>
            <person name="Goodwin L."/>
            <person name="Pitluck S."/>
            <person name="Liolios K."/>
            <person name="Ivanova N."/>
            <person name="Mikhailova N."/>
            <person name="Pati A."/>
            <person name="Chen A."/>
            <person name="Palaniappan K."/>
            <person name="Land M."/>
            <person name="Hauser L."/>
            <person name="Chang Y.J."/>
            <person name="Jeffries C.D."/>
            <person name="Rohde M."/>
            <person name="Spring S."/>
            <person name="Goker M."/>
            <person name="Wirth R."/>
            <person name="Woyke T."/>
            <person name="Bristow J."/>
            <person name="Eisen J.A."/>
            <person name="Markowitz V."/>
            <person name="Hugenholtz P."/>
            <person name="Klenk H.P."/>
            <person name="Kyrpides N.C."/>
        </authorList>
    </citation>
    <scope>NUCLEOTIDE SEQUENCE [LARGE SCALE GENOMIC DNA]</scope>
    <source>
        <strain evidence="3">DSM 14429 / JCM 11212 / NBRC 100878 / IC-017</strain>
    </source>
</reference>
<dbReference type="OrthoDB" id="28240at2157"/>
<evidence type="ECO:0000313" key="3">
    <source>
        <dbReference type="Proteomes" id="UP000006681"/>
    </source>
</evidence>
<keyword evidence="3" id="KW-1185">Reference proteome</keyword>
<dbReference type="KEGG" id="vdi:Vdis_1756"/>
<protein>
    <submittedName>
        <fullName evidence="2">Uncharacterized protein</fullName>
    </submittedName>
</protein>
<dbReference type="Proteomes" id="UP000006681">
    <property type="component" value="Chromosome"/>
</dbReference>
<dbReference type="AlphaFoldDB" id="E1QUL1"/>
<proteinExistence type="predicted"/>
<dbReference type="STRING" id="572478.Vdis_1756"/>
<dbReference type="EMBL" id="CP002100">
    <property type="protein sequence ID" value="ADN51130.1"/>
    <property type="molecule type" value="Genomic_DNA"/>
</dbReference>
<dbReference type="eggNOG" id="arCOG13880">
    <property type="taxonomic scope" value="Archaea"/>
</dbReference>
<sequence>MSNVECIDDLLNALMTFYSVAVIEHYMIFLLLIKSRNNEAIHDQLLNTVRDHLDKENRMLNNMLRLLMECFNENTTSLVNEFVRNVQDGITLINDPEFISNYINDFATAVKTLVKYVLNHEELLSRVVNLLRENVRKYISSFT</sequence>
<reference evidence="3" key="2">
    <citation type="journal article" date="2010" name="Stand. Genomic Sci.">
        <title>Complete genome sequence of Vulcanisaeta distributa type strain (IC-017T).</title>
        <authorList>
            <person name="Mavromatis K."/>
            <person name="Sikorski J."/>
            <person name="Pabst E."/>
            <person name="Teshima H."/>
            <person name="Lapidus A."/>
            <person name="Lucas S."/>
            <person name="Nolan M."/>
            <person name="Glavina Del Rio T."/>
            <person name="Cheng J."/>
            <person name="Bruce D."/>
            <person name="Goodwin L."/>
            <person name="Pitluck S."/>
            <person name="Liolios K."/>
            <person name="Ivanova N."/>
            <person name="Mikhailova N."/>
            <person name="Pati A."/>
            <person name="Chen A."/>
            <person name="Palaniappan K."/>
            <person name="Land M."/>
            <person name="Hauser L."/>
            <person name="Chang Y."/>
            <person name="Jeffries C."/>
            <person name="Rohde M."/>
            <person name="Spring S."/>
            <person name="Goker M."/>
            <person name="Wirth R."/>
            <person name="Woyke T."/>
            <person name="Bristow J."/>
            <person name="Eisen J."/>
            <person name="Markowitz V."/>
            <person name="Hugenholtz P."/>
            <person name="Klenk H."/>
            <person name="Kyrpides N."/>
        </authorList>
    </citation>
    <scope>NUCLEOTIDE SEQUENCE [LARGE SCALE GENOMIC DNA]</scope>
    <source>
        <strain evidence="3">DSM 14429 / JCM 11212 / NBRC 100878 / IC-017</strain>
    </source>
</reference>
<accession>E1QUL1</accession>
<dbReference type="HOGENOM" id="CLU_1811551_0_0_2"/>
<gene>
    <name evidence="2" type="ordered locus">Vdis_1756</name>
</gene>
<dbReference type="RefSeq" id="WP_013336855.1">
    <property type="nucleotide sequence ID" value="NC_014537.1"/>
</dbReference>
<evidence type="ECO:0000256" key="1">
    <source>
        <dbReference type="SAM" id="Phobius"/>
    </source>
</evidence>
<name>E1QUL1_VULDI</name>
<dbReference type="GeneID" id="9752699"/>
<feature type="transmembrane region" description="Helical" evidence="1">
    <location>
        <begin position="12"/>
        <end position="33"/>
    </location>
</feature>
<keyword evidence="1" id="KW-1133">Transmembrane helix</keyword>
<keyword evidence="1" id="KW-0812">Transmembrane</keyword>
<keyword evidence="1" id="KW-0472">Membrane</keyword>